<dbReference type="AlphaFoldDB" id="A0A9D2H594"/>
<comment type="caution">
    <text evidence="2">The sequence shown here is derived from an EMBL/GenBank/DDBJ whole genome shotgun (WGS) entry which is preliminary data.</text>
</comment>
<dbReference type="EMBL" id="DXAM01000122">
    <property type="protein sequence ID" value="HJA04882.1"/>
    <property type="molecule type" value="Genomic_DNA"/>
</dbReference>
<dbReference type="PANTHER" id="PTHR43685">
    <property type="entry name" value="GLYCOSYLTRANSFERASE"/>
    <property type="match status" value="1"/>
</dbReference>
<organism evidence="2 3">
    <name type="scientific">Candidatus Microbacterium stercoravium</name>
    <dbReference type="NCBI Taxonomy" id="2838697"/>
    <lineage>
        <taxon>Bacteria</taxon>
        <taxon>Bacillati</taxon>
        <taxon>Actinomycetota</taxon>
        <taxon>Actinomycetes</taxon>
        <taxon>Micrococcales</taxon>
        <taxon>Microbacteriaceae</taxon>
        <taxon>Microbacterium</taxon>
    </lineage>
</organism>
<reference evidence="2" key="1">
    <citation type="journal article" date="2021" name="PeerJ">
        <title>Extensive microbial diversity within the chicken gut microbiome revealed by metagenomics and culture.</title>
        <authorList>
            <person name="Gilroy R."/>
            <person name="Ravi A."/>
            <person name="Getino M."/>
            <person name="Pursley I."/>
            <person name="Horton D.L."/>
            <person name="Alikhan N.F."/>
            <person name="Baker D."/>
            <person name="Gharbi K."/>
            <person name="Hall N."/>
            <person name="Watson M."/>
            <person name="Adriaenssens E.M."/>
            <person name="Foster-Nyarko E."/>
            <person name="Jarju S."/>
            <person name="Secka A."/>
            <person name="Antonio M."/>
            <person name="Oren A."/>
            <person name="Chaudhuri R.R."/>
            <person name="La Ragione R."/>
            <person name="Hildebrand F."/>
            <person name="Pallen M.J."/>
        </authorList>
    </citation>
    <scope>NUCLEOTIDE SEQUENCE</scope>
    <source>
        <strain evidence="2">ChiHjej8B7-3636</strain>
    </source>
</reference>
<evidence type="ECO:0000313" key="2">
    <source>
        <dbReference type="EMBL" id="HJA04882.1"/>
    </source>
</evidence>
<accession>A0A9D2H594</accession>
<evidence type="ECO:0000259" key="1">
    <source>
        <dbReference type="Pfam" id="PF00535"/>
    </source>
</evidence>
<proteinExistence type="predicted"/>
<feature type="domain" description="Glycosyltransferase 2-like" evidence="1">
    <location>
        <begin position="7"/>
        <end position="176"/>
    </location>
</feature>
<gene>
    <name evidence="2" type="ORF">H9800_08485</name>
</gene>
<sequence>MTAPELSVVVPAFRQAGVLAETIRSVLAQHEVNLELIVADHSSDDGTYEVAQAFEGDSRVTVLRTAAGGGAIANWAAVTRRARGEFLKLLPGDDTVLPGSLARQVALLRTHPEAALVGGRRRIIDQKGRTLAKARGLQGLDAVMPGGEAVRASVLSGTNPFGEPGAVMMRRAAFERAGGWQGQWSYAIDVASYYGALRHGSFVRDDAVASTFRVGGGQWSVALVDEQASEMTRLFEEAGRVFDEVTEDDVRRGSRRAQRLARQRRMVYRVLKVVKR</sequence>
<reference evidence="2" key="2">
    <citation type="submission" date="2021-04" db="EMBL/GenBank/DDBJ databases">
        <authorList>
            <person name="Gilroy R."/>
        </authorList>
    </citation>
    <scope>NUCLEOTIDE SEQUENCE</scope>
    <source>
        <strain evidence="2">ChiHjej8B7-3636</strain>
    </source>
</reference>
<protein>
    <submittedName>
        <fullName evidence="2">Glycosyltransferase</fullName>
    </submittedName>
</protein>
<evidence type="ECO:0000313" key="3">
    <source>
        <dbReference type="Proteomes" id="UP000824220"/>
    </source>
</evidence>
<name>A0A9D2H594_9MICO</name>
<dbReference type="InterPro" id="IPR001173">
    <property type="entry name" value="Glyco_trans_2-like"/>
</dbReference>
<dbReference type="InterPro" id="IPR050834">
    <property type="entry name" value="Glycosyltransf_2"/>
</dbReference>
<dbReference type="PANTHER" id="PTHR43685:SF2">
    <property type="entry name" value="GLYCOSYLTRANSFERASE 2-LIKE DOMAIN-CONTAINING PROTEIN"/>
    <property type="match status" value="1"/>
</dbReference>
<dbReference type="Gene3D" id="3.90.550.10">
    <property type="entry name" value="Spore Coat Polysaccharide Biosynthesis Protein SpsA, Chain A"/>
    <property type="match status" value="1"/>
</dbReference>
<dbReference type="InterPro" id="IPR029044">
    <property type="entry name" value="Nucleotide-diphossugar_trans"/>
</dbReference>
<dbReference type="SUPFAM" id="SSF53448">
    <property type="entry name" value="Nucleotide-diphospho-sugar transferases"/>
    <property type="match status" value="1"/>
</dbReference>
<dbReference type="Pfam" id="PF00535">
    <property type="entry name" value="Glycos_transf_2"/>
    <property type="match status" value="1"/>
</dbReference>
<dbReference type="Proteomes" id="UP000824220">
    <property type="component" value="Unassembled WGS sequence"/>
</dbReference>